<organism evidence="2 3">
    <name type="scientific">Halopelagius fulvigenes</name>
    <dbReference type="NCBI Taxonomy" id="1198324"/>
    <lineage>
        <taxon>Archaea</taxon>
        <taxon>Methanobacteriati</taxon>
        <taxon>Methanobacteriota</taxon>
        <taxon>Stenosarchaea group</taxon>
        <taxon>Halobacteria</taxon>
        <taxon>Halobacteriales</taxon>
        <taxon>Haloferacaceae</taxon>
    </lineage>
</organism>
<dbReference type="AlphaFoldDB" id="A0ABD5TU47"/>
<protein>
    <submittedName>
        <fullName evidence="2">Uncharacterized protein</fullName>
    </submittedName>
</protein>
<feature type="transmembrane region" description="Helical" evidence="1">
    <location>
        <begin position="6"/>
        <end position="24"/>
    </location>
</feature>
<reference evidence="2 3" key="1">
    <citation type="journal article" date="2019" name="Int. J. Syst. Evol. Microbiol.">
        <title>The Global Catalogue of Microorganisms (GCM) 10K type strain sequencing project: providing services to taxonomists for standard genome sequencing and annotation.</title>
        <authorList>
            <consortium name="The Broad Institute Genomics Platform"/>
            <consortium name="The Broad Institute Genome Sequencing Center for Infectious Disease"/>
            <person name="Wu L."/>
            <person name="Ma J."/>
        </authorList>
    </citation>
    <scope>NUCLEOTIDE SEQUENCE [LARGE SCALE GENOMIC DNA]</scope>
    <source>
        <strain evidence="2 3">YIM 94188</strain>
    </source>
</reference>
<name>A0ABD5TU47_9EURY</name>
<dbReference type="Proteomes" id="UP001596408">
    <property type="component" value="Unassembled WGS sequence"/>
</dbReference>
<evidence type="ECO:0000313" key="3">
    <source>
        <dbReference type="Proteomes" id="UP001596408"/>
    </source>
</evidence>
<dbReference type="RefSeq" id="WP_379692673.1">
    <property type="nucleotide sequence ID" value="NZ_JBHSXH010000009.1"/>
</dbReference>
<accession>A0ABD5TU47</accession>
<feature type="transmembrane region" description="Helical" evidence="1">
    <location>
        <begin position="31"/>
        <end position="50"/>
    </location>
</feature>
<keyword evidence="1" id="KW-1133">Transmembrane helix</keyword>
<evidence type="ECO:0000313" key="2">
    <source>
        <dbReference type="EMBL" id="MFC6824075.1"/>
    </source>
</evidence>
<keyword evidence="1" id="KW-0472">Membrane</keyword>
<comment type="caution">
    <text evidence="2">The sequence shown here is derived from an EMBL/GenBank/DDBJ whole genome shotgun (WGS) entry which is preliminary data.</text>
</comment>
<sequence>MERQRIVVLAYVVFGVHLTVRGTLRLLAEGISLWPVFAAASGLLLLVVLARSVVRGETDDEFETAAENDVLFWPLVVAACFWGVTTALDLLGSDVVLS</sequence>
<dbReference type="EMBL" id="JBHSXH010000009">
    <property type="protein sequence ID" value="MFC6824075.1"/>
    <property type="molecule type" value="Genomic_DNA"/>
</dbReference>
<keyword evidence="3" id="KW-1185">Reference proteome</keyword>
<gene>
    <name evidence="2" type="ORF">ACFQEV_03570</name>
</gene>
<keyword evidence="1" id="KW-0812">Transmembrane</keyword>
<feature type="transmembrane region" description="Helical" evidence="1">
    <location>
        <begin position="70"/>
        <end position="91"/>
    </location>
</feature>
<proteinExistence type="predicted"/>
<evidence type="ECO:0000256" key="1">
    <source>
        <dbReference type="SAM" id="Phobius"/>
    </source>
</evidence>